<evidence type="ECO:0000256" key="2">
    <source>
        <dbReference type="ARBA" id="ARBA00035108"/>
    </source>
</evidence>
<dbReference type="InterPro" id="IPR009430">
    <property type="entry name" value="GvpL/GvpF"/>
</dbReference>
<comment type="similarity">
    <text evidence="3">Belongs to the gas vesicle GvpF/GvpL family.</text>
</comment>
<evidence type="ECO:0000256" key="3">
    <source>
        <dbReference type="ARBA" id="ARBA00035643"/>
    </source>
</evidence>
<accession>A0ABW1CQC4</accession>
<comment type="subcellular location">
    <subcellularLocation>
        <location evidence="2">Gas vesicle</location>
    </subcellularLocation>
</comment>
<dbReference type="PANTHER" id="PTHR36852">
    <property type="entry name" value="PROTEIN GVPL 2"/>
    <property type="match status" value="1"/>
</dbReference>
<feature type="region of interest" description="Disordered" evidence="4">
    <location>
        <begin position="128"/>
        <end position="167"/>
    </location>
</feature>
<reference evidence="6" key="1">
    <citation type="journal article" date="2019" name="Int. J. Syst. Evol. Microbiol.">
        <title>The Global Catalogue of Microorganisms (GCM) 10K type strain sequencing project: providing services to taxonomists for standard genome sequencing and annotation.</title>
        <authorList>
            <consortium name="The Broad Institute Genomics Platform"/>
            <consortium name="The Broad Institute Genome Sequencing Center for Infectious Disease"/>
            <person name="Wu L."/>
            <person name="Ma J."/>
        </authorList>
    </citation>
    <scope>NUCLEOTIDE SEQUENCE [LARGE SCALE GENOMIC DNA]</scope>
    <source>
        <strain evidence="6">CCUG 53903</strain>
    </source>
</reference>
<keyword evidence="6" id="KW-1185">Reference proteome</keyword>
<keyword evidence="1" id="KW-0304">Gas vesicle</keyword>
<evidence type="ECO:0000256" key="1">
    <source>
        <dbReference type="ARBA" id="ARBA00022987"/>
    </source>
</evidence>
<dbReference type="Proteomes" id="UP001596058">
    <property type="component" value="Unassembled WGS sequence"/>
</dbReference>
<comment type="caution">
    <text evidence="5">The sequence shown here is derived from an EMBL/GenBank/DDBJ whole genome shotgun (WGS) entry which is preliminary data.</text>
</comment>
<evidence type="ECO:0000313" key="5">
    <source>
        <dbReference type="EMBL" id="MFC5826661.1"/>
    </source>
</evidence>
<evidence type="ECO:0000313" key="6">
    <source>
        <dbReference type="Proteomes" id="UP001596058"/>
    </source>
</evidence>
<feature type="compositionally biased region" description="Low complexity" evidence="4">
    <location>
        <begin position="135"/>
        <end position="152"/>
    </location>
</feature>
<protein>
    <submittedName>
        <fullName evidence="5">GvpL/GvpF family gas vesicle protein</fullName>
    </submittedName>
</protein>
<sequence length="288" mass="30928">MTEGTYLYAVARDPLPGCPPGVVGTAVRTIVRDGLVAYVSTVPLEQFGEEPLRRSLEDLDWLAETARAHHRVVDAVAAVTTTAPVRLVTVYEDDGQVVDLLERRGDDFQELLAQVTGRREWGVKAYTKPGGGVGAADEGPAGRPEAGEGQPGTAQSEGHACQAEAGAGRGEGHACQAKAREGRPGTAYLHRRRASLRGREHARRQALNRAEHIHRALSEIAAAGRRHRAQDSRLSGRQDWMLLNGAYLVDEARAAEFAALADTLGGDGVEIRVTGPWAPYSFTVMEPA</sequence>
<dbReference type="Pfam" id="PF06386">
    <property type="entry name" value="GvpL_GvpF"/>
    <property type="match status" value="1"/>
</dbReference>
<dbReference type="EMBL" id="JBHSPA010000027">
    <property type="protein sequence ID" value="MFC5826661.1"/>
    <property type="molecule type" value="Genomic_DNA"/>
</dbReference>
<evidence type="ECO:0000256" key="4">
    <source>
        <dbReference type="SAM" id="MobiDB-lite"/>
    </source>
</evidence>
<proteinExistence type="inferred from homology"/>
<organism evidence="5 6">
    <name type="scientific">Nonomuraea insulae</name>
    <dbReference type="NCBI Taxonomy" id="1616787"/>
    <lineage>
        <taxon>Bacteria</taxon>
        <taxon>Bacillati</taxon>
        <taxon>Actinomycetota</taxon>
        <taxon>Actinomycetes</taxon>
        <taxon>Streptosporangiales</taxon>
        <taxon>Streptosporangiaceae</taxon>
        <taxon>Nonomuraea</taxon>
    </lineage>
</organism>
<dbReference type="RefSeq" id="WP_379516176.1">
    <property type="nucleotide sequence ID" value="NZ_JBHSPA010000027.1"/>
</dbReference>
<dbReference type="PANTHER" id="PTHR36852:SF1">
    <property type="entry name" value="PROTEIN GVPL 2"/>
    <property type="match status" value="1"/>
</dbReference>
<name>A0ABW1CQC4_9ACTN</name>
<gene>
    <name evidence="5" type="ORF">ACFPZ3_22560</name>
</gene>